<dbReference type="Gene3D" id="3.40.50.150">
    <property type="entry name" value="Vaccinia Virus protein VP39"/>
    <property type="match status" value="1"/>
</dbReference>
<reference evidence="5" key="1">
    <citation type="submission" date="2007-04" db="EMBL/GenBank/DDBJ databases">
        <authorList>
            <consortium name="The Broad Institute Genome Sequencing Platform"/>
            <person name="Birren B."/>
            <person name="Lander E."/>
            <person name="Galagan J."/>
            <person name="Nusbaum C."/>
            <person name="Devon K."/>
            <person name="Ma L.-J."/>
            <person name="Jaffe D."/>
            <person name="Butler J."/>
            <person name="Alvarez P."/>
            <person name="Gnerre S."/>
            <person name="Grabherr M."/>
            <person name="Kleber M."/>
            <person name="Mauceli E."/>
            <person name="Brockman W."/>
            <person name="MacCallum I.A."/>
            <person name="Young S."/>
            <person name="LaButti K."/>
            <person name="DeCaprio D."/>
            <person name="Crawford M."/>
            <person name="Koehrsen M."/>
            <person name="Engels R."/>
            <person name="Montgomery P."/>
            <person name="Pearson M."/>
            <person name="Howarth C."/>
            <person name="Larson L."/>
            <person name="White J."/>
            <person name="O'Leary S."/>
            <person name="Kodira C."/>
            <person name="Zeng Q."/>
            <person name="Yandava C."/>
            <person name="Alvarado L."/>
            <person name="Kistler C."/>
            <person name="Shim W.-B."/>
            <person name="Kang S."/>
            <person name="Woloshuk C."/>
        </authorList>
    </citation>
    <scope>NUCLEOTIDE SEQUENCE</scope>
    <source>
        <strain evidence="5">4287</strain>
    </source>
</reference>
<dbReference type="Pfam" id="PF13578">
    <property type="entry name" value="Methyltransf_24"/>
    <property type="match status" value="1"/>
</dbReference>
<dbReference type="KEGG" id="fox:FOXG_11907"/>
<dbReference type="VEuPathDB" id="FungiDB:FOXG_11907"/>
<dbReference type="AlphaFoldDB" id="A0A0J9VMA3"/>
<dbReference type="PANTHER" id="PTHR43167:SF1">
    <property type="entry name" value="PUTATIVE (AFU_ORTHOLOGUE AFUA_6G01830)-RELATED"/>
    <property type="match status" value="1"/>
</dbReference>
<proteinExistence type="inferred from homology"/>
<accession>A0A0J9VMA3</accession>
<evidence type="ECO:0008006" key="7">
    <source>
        <dbReference type="Google" id="ProtNLM"/>
    </source>
</evidence>
<dbReference type="GO" id="GO:0008171">
    <property type="term" value="F:O-methyltransferase activity"/>
    <property type="evidence" value="ECO:0007669"/>
    <property type="project" value="InterPro"/>
</dbReference>
<gene>
    <name evidence="5" type="ORF">FOXG_11907</name>
</gene>
<sequence length="288" mass="31063">MSNTCSVDVVQSPVITEGSMTLTCHMIRHIKAHSMDLSPPLFLIQSIPITYDNQSISTHVMSDQDRIEHALASVVAAPATLQLLRELHSEALAEPAYVSTDSQPASAALDRFVALEPEKCAIVYLLLRASGATNIVEAGTSFGVSTIYLALAAKQNALLKNVSAKVIATENESTKAIRAQENWKRSDSSDDVSGCIDLREGDLKETLKTDLPEPIDFLLLDIWSALALPTLQVVQPRLKKGAMIVADNIISSATGYTDLVDYLSDKNNGFRTTTAPYDGGLLIAVYTG</sequence>
<name>A0A0J9VMA3_FUSO4</name>
<dbReference type="InterPro" id="IPR002935">
    <property type="entry name" value="SAM_O-MeTrfase"/>
</dbReference>
<keyword evidence="1" id="KW-0489">Methyltransferase</keyword>
<dbReference type="Proteomes" id="UP000009097">
    <property type="component" value="Unassembled WGS sequence"/>
</dbReference>
<evidence type="ECO:0000313" key="5">
    <source>
        <dbReference type="EMBL" id="KNB12284.1"/>
    </source>
</evidence>
<evidence type="ECO:0000256" key="2">
    <source>
        <dbReference type="ARBA" id="ARBA00022679"/>
    </source>
</evidence>
<reference evidence="5" key="2">
    <citation type="journal article" date="2010" name="Nature">
        <title>Comparative genomics reveals mobile pathogenicity chromosomes in Fusarium.</title>
        <authorList>
            <person name="Ma L.J."/>
            <person name="van der Does H.C."/>
            <person name="Borkovich K.A."/>
            <person name="Coleman J.J."/>
            <person name="Daboussi M.J."/>
            <person name="Di Pietro A."/>
            <person name="Dufresne M."/>
            <person name="Freitag M."/>
            <person name="Grabherr M."/>
            <person name="Henrissat B."/>
            <person name="Houterman P.M."/>
            <person name="Kang S."/>
            <person name="Shim W.B."/>
            <person name="Woloshuk C."/>
            <person name="Xie X."/>
            <person name="Xu J.R."/>
            <person name="Antoniw J."/>
            <person name="Baker S.E."/>
            <person name="Bluhm B.H."/>
            <person name="Breakspear A."/>
            <person name="Brown D.W."/>
            <person name="Butchko R.A."/>
            <person name="Chapman S."/>
            <person name="Coulson R."/>
            <person name="Coutinho P.M."/>
            <person name="Danchin E.G."/>
            <person name="Diener A."/>
            <person name="Gale L.R."/>
            <person name="Gardiner D.M."/>
            <person name="Goff S."/>
            <person name="Hammond-Kosack K.E."/>
            <person name="Hilburn K."/>
            <person name="Hua-Van A."/>
            <person name="Jonkers W."/>
            <person name="Kazan K."/>
            <person name="Kodira C.D."/>
            <person name="Koehrsen M."/>
            <person name="Kumar L."/>
            <person name="Lee Y.H."/>
            <person name="Li L."/>
            <person name="Manners J.M."/>
            <person name="Miranda-Saavedra D."/>
            <person name="Mukherjee M."/>
            <person name="Park G."/>
            <person name="Park J."/>
            <person name="Park S.Y."/>
            <person name="Proctor R.H."/>
            <person name="Regev A."/>
            <person name="Ruiz-Roldan M.C."/>
            <person name="Sain D."/>
            <person name="Sakthikumar S."/>
            <person name="Sykes S."/>
            <person name="Schwartz D.C."/>
            <person name="Turgeon B.G."/>
            <person name="Wapinski I."/>
            <person name="Yoder O."/>
            <person name="Young S."/>
            <person name="Zeng Q."/>
            <person name="Zhou S."/>
            <person name="Galagan J."/>
            <person name="Cuomo C.A."/>
            <person name="Kistler H.C."/>
            <person name="Rep M."/>
        </authorList>
    </citation>
    <scope>NUCLEOTIDE SEQUENCE [LARGE SCALE GENOMIC DNA]</scope>
    <source>
        <strain evidence="5">4287</strain>
    </source>
</reference>
<dbReference type="EMBL" id="DS231711">
    <property type="protein sequence ID" value="KNB12284.1"/>
    <property type="molecule type" value="Genomic_DNA"/>
</dbReference>
<dbReference type="PROSITE" id="PS51682">
    <property type="entry name" value="SAM_OMT_I"/>
    <property type="match status" value="1"/>
</dbReference>
<evidence type="ECO:0000256" key="3">
    <source>
        <dbReference type="ARBA" id="ARBA00022691"/>
    </source>
</evidence>
<keyword evidence="3" id="KW-0949">S-adenosyl-L-methionine</keyword>
<dbReference type="OrthoDB" id="4863010at2759"/>
<organism evidence="5 6">
    <name type="scientific">Fusarium oxysporum f. sp. lycopersici (strain 4287 / CBS 123668 / FGSC 9935 / NRRL 34936)</name>
    <name type="common">Fusarium vascular wilt of tomato</name>
    <dbReference type="NCBI Taxonomy" id="426428"/>
    <lineage>
        <taxon>Eukaryota</taxon>
        <taxon>Fungi</taxon>
        <taxon>Dikarya</taxon>
        <taxon>Ascomycota</taxon>
        <taxon>Pezizomycotina</taxon>
        <taxon>Sordariomycetes</taxon>
        <taxon>Hypocreomycetidae</taxon>
        <taxon>Hypocreales</taxon>
        <taxon>Nectriaceae</taxon>
        <taxon>Fusarium</taxon>
        <taxon>Fusarium oxysporum species complex</taxon>
    </lineage>
</organism>
<dbReference type="PANTHER" id="PTHR43167">
    <property type="entry name" value="PUTATIVE (AFU_ORTHOLOGUE AFUA_6G01830)-RELATED"/>
    <property type="match status" value="1"/>
</dbReference>
<dbReference type="SUPFAM" id="SSF53335">
    <property type="entry name" value="S-adenosyl-L-methionine-dependent methyltransferases"/>
    <property type="match status" value="1"/>
</dbReference>
<protein>
    <recommendedName>
        <fullName evidence="7">O-methyltransferase</fullName>
    </recommendedName>
</protein>
<dbReference type="RefSeq" id="XP_018250329.1">
    <property type="nucleotide sequence ID" value="XM_018391640.1"/>
</dbReference>
<dbReference type="InterPro" id="IPR029063">
    <property type="entry name" value="SAM-dependent_MTases_sf"/>
</dbReference>
<keyword evidence="2" id="KW-0808">Transferase</keyword>
<evidence type="ECO:0000256" key="1">
    <source>
        <dbReference type="ARBA" id="ARBA00022603"/>
    </source>
</evidence>
<evidence type="ECO:0000256" key="4">
    <source>
        <dbReference type="ARBA" id="ARBA00023453"/>
    </source>
</evidence>
<evidence type="ECO:0000313" key="6">
    <source>
        <dbReference type="Proteomes" id="UP000009097"/>
    </source>
</evidence>
<dbReference type="GeneID" id="28953285"/>
<comment type="similarity">
    <text evidence="4">Belongs to the class I-like SAM-binding methyltransferase superfamily. Cation-dependent O-methyltransferase family.</text>
</comment>
<dbReference type="GO" id="GO:0032259">
    <property type="term" value="P:methylation"/>
    <property type="evidence" value="ECO:0007669"/>
    <property type="project" value="UniProtKB-KW"/>
</dbReference>